<keyword evidence="3 9" id="KW-0812">Transmembrane</keyword>
<dbReference type="SUPFAM" id="SSF47473">
    <property type="entry name" value="EF-hand"/>
    <property type="match status" value="1"/>
</dbReference>
<reference evidence="11" key="1">
    <citation type="submission" date="2021-02" db="EMBL/GenBank/DDBJ databases">
        <authorList>
            <person name="Nowell W R."/>
        </authorList>
    </citation>
    <scope>NUCLEOTIDE SEQUENCE</scope>
</reference>
<dbReference type="PANTHER" id="PTHR14624:SF0">
    <property type="entry name" value="POLYPRENOL REDUCTASE"/>
    <property type="match status" value="1"/>
</dbReference>
<dbReference type="GO" id="GO:0016095">
    <property type="term" value="P:polyprenol catabolic process"/>
    <property type="evidence" value="ECO:0007669"/>
    <property type="project" value="UniProtKB-UniRule"/>
</dbReference>
<accession>A0A820ZF57</accession>
<feature type="transmembrane region" description="Helical" evidence="9">
    <location>
        <begin position="6"/>
        <end position="32"/>
    </location>
</feature>
<evidence type="ECO:0000256" key="6">
    <source>
        <dbReference type="ARBA" id="ARBA00046320"/>
    </source>
</evidence>
<gene>
    <name evidence="11" type="ORF">TOA249_LOCUS7955</name>
</gene>
<dbReference type="InterPro" id="IPR011992">
    <property type="entry name" value="EF-hand-dom_pair"/>
</dbReference>
<keyword evidence="9" id="KW-0256">Endoplasmic reticulum</keyword>
<dbReference type="UniPathway" id="UPA00378"/>
<comment type="subcellular location">
    <subcellularLocation>
        <location evidence="1">Endomembrane system</location>
        <topology evidence="1">Multi-pass membrane protein</topology>
    </subcellularLocation>
    <subcellularLocation>
        <location evidence="9">Endoplasmic reticulum membrane</location>
    </subcellularLocation>
</comment>
<name>A0A820ZF57_9BILA</name>
<dbReference type="GO" id="GO:0006488">
    <property type="term" value="P:dolichol-linked oligosaccharide biosynthetic process"/>
    <property type="evidence" value="ECO:0007669"/>
    <property type="project" value="UniProtKB-UniRule"/>
</dbReference>
<dbReference type="EMBL" id="CAJOBS010000368">
    <property type="protein sequence ID" value="CAF4561542.1"/>
    <property type="molecule type" value="Genomic_DNA"/>
</dbReference>
<comment type="function">
    <text evidence="9">Plays a key role in early steps of protein N-linked glycosylation by being involved in the conversion of polyprenol into dolichol. Acts as a polyprenal reductase that mediates the reduction of polyprenal into dolichal in a NADP-dependent mechanism. Dolichols are required for the synthesis of dolichol-linked monosaccharides and the oligosaccharide precursor used for N-glycosylation.</text>
</comment>
<dbReference type="Pfam" id="PF02544">
    <property type="entry name" value="Steroid_dh"/>
    <property type="match status" value="1"/>
</dbReference>
<evidence type="ECO:0000256" key="8">
    <source>
        <dbReference type="ARBA" id="ARBA00049427"/>
    </source>
</evidence>
<evidence type="ECO:0000256" key="3">
    <source>
        <dbReference type="ARBA" id="ARBA00022692"/>
    </source>
</evidence>
<comment type="caution">
    <text evidence="11">The sequence shown here is derived from an EMBL/GenBank/DDBJ whole genome shotgun (WGS) entry which is preliminary data.</text>
</comment>
<feature type="domain" description="3-oxo-5-alpha-steroid 4-dehydrogenase C-terminal" evidence="10">
    <location>
        <begin position="110"/>
        <end position="199"/>
    </location>
</feature>
<comment type="catalytic activity">
    <reaction evidence="8 9">
        <text>a di-trans,poly-cis-dolichal + NADP(+) = a di-trans,poly-cis-polyprenal + NADPH + H(+)</text>
        <dbReference type="Rhea" id="RHEA:80727"/>
        <dbReference type="Rhea" id="RHEA-COMP:19536"/>
        <dbReference type="Rhea" id="RHEA-COMP:19537"/>
        <dbReference type="ChEBI" id="CHEBI:15378"/>
        <dbReference type="ChEBI" id="CHEBI:57783"/>
        <dbReference type="ChEBI" id="CHEBI:58349"/>
        <dbReference type="ChEBI" id="CHEBI:231623"/>
        <dbReference type="ChEBI" id="CHEBI:231637"/>
        <dbReference type="EC" id="1.3.1.94"/>
    </reaction>
    <physiologicalReaction direction="right-to-left" evidence="8 9">
        <dbReference type="Rhea" id="RHEA:80729"/>
    </physiologicalReaction>
</comment>
<dbReference type="EC" id="1.3.1.94" evidence="2 9"/>
<evidence type="ECO:0000256" key="4">
    <source>
        <dbReference type="ARBA" id="ARBA00022989"/>
    </source>
</evidence>
<dbReference type="Proteomes" id="UP000663838">
    <property type="component" value="Unassembled WGS sequence"/>
</dbReference>
<dbReference type="GO" id="GO:0005789">
    <property type="term" value="C:endoplasmic reticulum membrane"/>
    <property type="evidence" value="ECO:0007669"/>
    <property type="project" value="UniProtKB-SubCell"/>
</dbReference>
<keyword evidence="4 9" id="KW-1133">Transmembrane helix</keyword>
<dbReference type="GO" id="GO:0160198">
    <property type="term" value="F:polyprenal reductase activity"/>
    <property type="evidence" value="ECO:0007669"/>
    <property type="project" value="UniProtKB-EC"/>
</dbReference>
<protein>
    <recommendedName>
        <fullName evidence="7 9">Polyprenal reductase</fullName>
        <ecNumber evidence="2 9">1.3.1.94</ecNumber>
    </recommendedName>
</protein>
<dbReference type="InterPro" id="IPR001104">
    <property type="entry name" value="3-oxo-5_a-steroid_4-DH_C"/>
</dbReference>
<organism evidence="11 12">
    <name type="scientific">Rotaria socialis</name>
    <dbReference type="NCBI Taxonomy" id="392032"/>
    <lineage>
        <taxon>Eukaryota</taxon>
        <taxon>Metazoa</taxon>
        <taxon>Spiralia</taxon>
        <taxon>Gnathifera</taxon>
        <taxon>Rotifera</taxon>
        <taxon>Eurotatoria</taxon>
        <taxon>Bdelloidea</taxon>
        <taxon>Philodinida</taxon>
        <taxon>Philodinidae</taxon>
        <taxon>Rotaria</taxon>
    </lineage>
</organism>
<feature type="transmembrane region" description="Helical" evidence="9">
    <location>
        <begin position="162"/>
        <end position="180"/>
    </location>
</feature>
<dbReference type="PROSITE" id="PS50244">
    <property type="entry name" value="S5A_REDUCTASE"/>
    <property type="match status" value="1"/>
</dbReference>
<evidence type="ECO:0000259" key="10">
    <source>
        <dbReference type="Pfam" id="PF02544"/>
    </source>
</evidence>
<sequence length="391" mass="45822">MPVDNWLILALIMIFSSIILCGFFPMVIRLIIARRRYIRYIDEFTNIAYSTPDAFINLESLFHSVKLNIDEPMNSHEHSLLYPTAGTLLLGIWLLIDTKINLPFINFIIQHLYLHANLKRSQNEIYPIPYGHWIFDYLSCPNYIAEIFIYCSFLIASHRTSAMAALFIWVFVHQSLSALLNHQWYRRYYRELYPLGRHVSVRSNENDLEDKDDLLDKQHLSDVAMEKLRSVIKTKAAGELIIKLSNLEQTLHLAGQNMTKTTIEKIKNTLEETYHTDEYFLDEIESILAPHWEELTDDDIALILIKSFEIFDSEQQGSISKQDLIQNLTTLGEMPLAMNDFQIMFSMIDKSKRSLNTFHYHQFVHKLCGSVKTKKKTKKKKHFMISNKQIH</sequence>
<evidence type="ECO:0000256" key="5">
    <source>
        <dbReference type="ARBA" id="ARBA00023136"/>
    </source>
</evidence>
<evidence type="ECO:0000313" key="11">
    <source>
        <dbReference type="EMBL" id="CAF4561542.1"/>
    </source>
</evidence>
<dbReference type="GO" id="GO:0102389">
    <property type="term" value="F:polyprenol reductase activity"/>
    <property type="evidence" value="ECO:0007669"/>
    <property type="project" value="UniProtKB-UniRule"/>
</dbReference>
<dbReference type="AlphaFoldDB" id="A0A820ZF57"/>
<dbReference type="InterPro" id="IPR039698">
    <property type="entry name" value="Dfg10/SRD5A3"/>
</dbReference>
<keyword evidence="5 9" id="KW-0472">Membrane</keyword>
<dbReference type="PANTHER" id="PTHR14624">
    <property type="entry name" value="DFG10 PROTEIN"/>
    <property type="match status" value="1"/>
</dbReference>
<evidence type="ECO:0000256" key="9">
    <source>
        <dbReference type="RuleBase" id="RU367081"/>
    </source>
</evidence>
<dbReference type="Gene3D" id="1.10.238.10">
    <property type="entry name" value="EF-hand"/>
    <property type="match status" value="1"/>
</dbReference>
<comment type="pathway">
    <text evidence="9">Protein modification; protein glycosylation.</text>
</comment>
<feature type="transmembrane region" description="Helical" evidence="9">
    <location>
        <begin position="130"/>
        <end position="156"/>
    </location>
</feature>
<evidence type="ECO:0000256" key="7">
    <source>
        <dbReference type="ARBA" id="ARBA00047186"/>
    </source>
</evidence>
<feature type="transmembrane region" description="Helical" evidence="9">
    <location>
        <begin position="80"/>
        <end position="96"/>
    </location>
</feature>
<keyword evidence="9" id="KW-0521">NADP</keyword>
<proteinExistence type="inferred from homology"/>
<evidence type="ECO:0000256" key="1">
    <source>
        <dbReference type="ARBA" id="ARBA00004127"/>
    </source>
</evidence>
<keyword evidence="9" id="KW-0560">Oxidoreductase</keyword>
<evidence type="ECO:0000256" key="2">
    <source>
        <dbReference type="ARBA" id="ARBA00012522"/>
    </source>
</evidence>
<dbReference type="GO" id="GO:0003865">
    <property type="term" value="F:3-oxo-5-alpha-steroid 4-dehydrogenase activity"/>
    <property type="evidence" value="ECO:0007669"/>
    <property type="project" value="TreeGrafter"/>
</dbReference>
<comment type="similarity">
    <text evidence="6 9">Belongs to the steroid 5-alpha reductase family. Polyprenal reductase subfamily.</text>
</comment>
<evidence type="ECO:0000313" key="12">
    <source>
        <dbReference type="Proteomes" id="UP000663838"/>
    </source>
</evidence>